<evidence type="ECO:0000313" key="4">
    <source>
        <dbReference type="Proteomes" id="UP000035088"/>
    </source>
</evidence>
<accession>G7GYI3</accession>
<feature type="coiled-coil region" evidence="1">
    <location>
        <begin position="35"/>
        <end position="65"/>
    </location>
</feature>
<dbReference type="RefSeq" id="WP_007320735.1">
    <property type="nucleotide sequence ID" value="NZ_BAEE01000014.1"/>
</dbReference>
<feature type="transmembrane region" description="Helical" evidence="2">
    <location>
        <begin position="6"/>
        <end position="29"/>
    </location>
</feature>
<dbReference type="EMBL" id="BAEE01000014">
    <property type="protein sequence ID" value="GAB08658.1"/>
    <property type="molecule type" value="Genomic_DNA"/>
</dbReference>
<keyword evidence="2" id="KW-0812">Transmembrane</keyword>
<evidence type="ECO:0000256" key="2">
    <source>
        <dbReference type="SAM" id="Phobius"/>
    </source>
</evidence>
<keyword evidence="1" id="KW-0175">Coiled coil</keyword>
<dbReference type="AlphaFoldDB" id="G7GYI3"/>
<evidence type="ECO:0000313" key="3">
    <source>
        <dbReference type="EMBL" id="GAB08658.1"/>
    </source>
</evidence>
<gene>
    <name evidence="3" type="ORF">GOARA_014_00060</name>
</gene>
<organism evidence="3 4">
    <name type="scientific">Gordonia araii NBRC 100433</name>
    <dbReference type="NCBI Taxonomy" id="1073574"/>
    <lineage>
        <taxon>Bacteria</taxon>
        <taxon>Bacillati</taxon>
        <taxon>Actinomycetota</taxon>
        <taxon>Actinomycetes</taxon>
        <taxon>Mycobacteriales</taxon>
        <taxon>Gordoniaceae</taxon>
        <taxon>Gordonia</taxon>
    </lineage>
</organism>
<keyword evidence="4" id="KW-1185">Reference proteome</keyword>
<proteinExistence type="predicted"/>
<name>G7GYI3_9ACTN</name>
<keyword evidence="2" id="KW-1133">Transmembrane helix</keyword>
<evidence type="ECO:0000256" key="1">
    <source>
        <dbReference type="SAM" id="Coils"/>
    </source>
</evidence>
<dbReference type="Proteomes" id="UP000035088">
    <property type="component" value="Unassembled WGS sequence"/>
</dbReference>
<reference evidence="3 4" key="1">
    <citation type="submission" date="2011-11" db="EMBL/GenBank/DDBJ databases">
        <title>Whole genome shotgun sequence of Gordonia araii NBRC 100433.</title>
        <authorList>
            <person name="Yoshida Y."/>
            <person name="Hosoyama A."/>
            <person name="Tsuchikane K."/>
            <person name="Katsumata H."/>
            <person name="Yamazaki S."/>
            <person name="Fujita N."/>
        </authorList>
    </citation>
    <scope>NUCLEOTIDE SEQUENCE [LARGE SCALE GENOMIC DNA]</scope>
    <source>
        <strain evidence="3 4">NBRC 100433</strain>
    </source>
</reference>
<sequence length="88" mass="9946">MVEDWTGVIFGMGVLILGTILVVVVLLVASSLAKAKVARRDEEKLEELVKRYEALSTQLREHQETLAADTGDVRRRVVEIERILREVD</sequence>
<comment type="caution">
    <text evidence="3">The sequence shown here is derived from an EMBL/GenBank/DDBJ whole genome shotgun (WGS) entry which is preliminary data.</text>
</comment>
<keyword evidence="2" id="KW-0472">Membrane</keyword>
<protein>
    <submittedName>
        <fullName evidence="3">Uncharacterized protein</fullName>
    </submittedName>
</protein>
<dbReference type="STRING" id="1073574.GOARA_014_00060"/>